<keyword evidence="6 11" id="KW-0067">ATP-binding</keyword>
<evidence type="ECO:0000313" key="13">
    <source>
        <dbReference type="Proteomes" id="UP000321814"/>
    </source>
</evidence>
<dbReference type="GO" id="GO:0005524">
    <property type="term" value="F:ATP binding"/>
    <property type="evidence" value="ECO:0007669"/>
    <property type="project" value="UniProtKB-UniRule"/>
</dbReference>
<dbReference type="PANTHER" id="PTHR30042">
    <property type="entry name" value="POTASSIUM-TRANSPORTING ATPASE C CHAIN"/>
    <property type="match status" value="1"/>
</dbReference>
<comment type="subunit">
    <text evidence="11">The system is composed of three essential subunits: KdpA, KdpB and KdpC.</text>
</comment>
<dbReference type="RefSeq" id="WP_147904571.1">
    <property type="nucleotide sequence ID" value="NZ_BAAAGC010000009.1"/>
</dbReference>
<comment type="similarity">
    <text evidence="11">Belongs to the KdpC family.</text>
</comment>
<keyword evidence="9 11" id="KW-0406">Ion transport</keyword>
<dbReference type="InterPro" id="IPR003820">
    <property type="entry name" value="KdpC"/>
</dbReference>
<evidence type="ECO:0000256" key="2">
    <source>
        <dbReference type="ARBA" id="ARBA00022475"/>
    </source>
</evidence>
<dbReference type="GO" id="GO:0008556">
    <property type="term" value="F:P-type potassium transmembrane transporter activity"/>
    <property type="evidence" value="ECO:0007669"/>
    <property type="project" value="InterPro"/>
</dbReference>
<keyword evidence="7 11" id="KW-0630">Potassium</keyword>
<sequence length="212" mass="22048">MNTDLISRSGISRAVSDSALSSQHAIWRPALGLAAVMLVTCGLVYSASVTGLAGLLFPQQASGSLVIVDGKAVGSALVAQPFSGDMYFHGRPSSVNTDPMSTGGSNLAPSNPALRDRVAAESAVLTERYQLPATELPVDLLASSGSGVDPHISPEAAALQLKRVAAARGIPTEVLGKLVEQHTEAPQWGIFGQPRVNVLLLNLAVDQQFLVK</sequence>
<organism evidence="12 13">
    <name type="scientific">Rheinheimera tangshanensis</name>
    <dbReference type="NCBI Taxonomy" id="400153"/>
    <lineage>
        <taxon>Bacteria</taxon>
        <taxon>Pseudomonadati</taxon>
        <taxon>Pseudomonadota</taxon>
        <taxon>Gammaproteobacteria</taxon>
        <taxon>Chromatiales</taxon>
        <taxon>Chromatiaceae</taxon>
        <taxon>Rheinheimera</taxon>
    </lineage>
</organism>
<proteinExistence type="inferred from homology"/>
<keyword evidence="5 11" id="KW-0547">Nucleotide-binding</keyword>
<evidence type="ECO:0000256" key="7">
    <source>
        <dbReference type="ARBA" id="ARBA00022958"/>
    </source>
</evidence>
<dbReference type="PANTHER" id="PTHR30042:SF2">
    <property type="entry name" value="POTASSIUM-TRANSPORTING ATPASE KDPC SUBUNIT"/>
    <property type="match status" value="1"/>
</dbReference>
<keyword evidence="13" id="KW-1185">Reference proteome</keyword>
<dbReference type="Pfam" id="PF02669">
    <property type="entry name" value="KdpC"/>
    <property type="match status" value="1"/>
</dbReference>
<keyword evidence="4 11" id="KW-0812">Transmembrane</keyword>
<dbReference type="PIRSF" id="PIRSF001296">
    <property type="entry name" value="K_ATPase_KdpC"/>
    <property type="match status" value="1"/>
</dbReference>
<keyword evidence="10 11" id="KW-0472">Membrane</keyword>
<keyword evidence="3 11" id="KW-0633">Potassium transport</keyword>
<evidence type="ECO:0000256" key="4">
    <source>
        <dbReference type="ARBA" id="ARBA00022692"/>
    </source>
</evidence>
<accession>A0A5C8LU41</accession>
<evidence type="ECO:0000313" key="12">
    <source>
        <dbReference type="EMBL" id="TXK80277.1"/>
    </source>
</evidence>
<dbReference type="EMBL" id="VRLR01000007">
    <property type="protein sequence ID" value="TXK80277.1"/>
    <property type="molecule type" value="Genomic_DNA"/>
</dbReference>
<comment type="subcellular location">
    <subcellularLocation>
        <location evidence="11">Cell membrane</location>
        <topology evidence="11">Single-pass membrane protein</topology>
    </subcellularLocation>
</comment>
<evidence type="ECO:0000256" key="9">
    <source>
        <dbReference type="ARBA" id="ARBA00023065"/>
    </source>
</evidence>
<reference evidence="12 13" key="1">
    <citation type="submission" date="2019-08" db="EMBL/GenBank/DDBJ databases">
        <title>Draft genome analysis of Rheinheimera tangshanensis isolated from the roots of fresh rice plants (Oryza sativa).</title>
        <authorList>
            <person name="Yu Q."/>
            <person name="Qi Y."/>
            <person name="Zhang H."/>
            <person name="Pu J."/>
        </authorList>
    </citation>
    <scope>NUCLEOTIDE SEQUENCE [LARGE SCALE GENOMIC DNA]</scope>
    <source>
        <strain evidence="12 13">JA3-B52</strain>
    </source>
</reference>
<dbReference type="OrthoDB" id="9788285at2"/>
<evidence type="ECO:0000256" key="11">
    <source>
        <dbReference type="HAMAP-Rule" id="MF_00276"/>
    </source>
</evidence>
<name>A0A5C8LU41_9GAMM</name>
<evidence type="ECO:0000256" key="5">
    <source>
        <dbReference type="ARBA" id="ARBA00022741"/>
    </source>
</evidence>
<dbReference type="Proteomes" id="UP000321814">
    <property type="component" value="Unassembled WGS sequence"/>
</dbReference>
<dbReference type="NCBIfam" id="TIGR00681">
    <property type="entry name" value="kdpC"/>
    <property type="match status" value="1"/>
</dbReference>
<dbReference type="AlphaFoldDB" id="A0A5C8LU41"/>
<keyword evidence="2 11" id="KW-1003">Cell membrane</keyword>
<comment type="caution">
    <text evidence="12">The sequence shown here is derived from an EMBL/GenBank/DDBJ whole genome shotgun (WGS) entry which is preliminary data.</text>
</comment>
<comment type="function">
    <text evidence="11">Part of the high-affinity ATP-driven potassium transport (or Kdp) system, which catalyzes the hydrolysis of ATP coupled with the electrogenic transport of potassium into the cytoplasm. This subunit acts as a catalytic chaperone that increases the ATP-binding affinity of the ATP-hydrolyzing subunit KdpB by the formation of a transient KdpB/KdpC/ATP ternary complex.</text>
</comment>
<protein>
    <recommendedName>
        <fullName evidence="11">Potassium-transporting ATPase KdpC subunit</fullName>
    </recommendedName>
    <alternativeName>
        <fullName evidence="11">ATP phosphohydrolase [potassium-transporting] C chain</fullName>
    </alternativeName>
    <alternativeName>
        <fullName evidence="11">Potassium-binding and translocating subunit C</fullName>
    </alternativeName>
    <alternativeName>
        <fullName evidence="11">Potassium-translocating ATPase C chain</fullName>
    </alternativeName>
</protein>
<dbReference type="GO" id="GO:0005886">
    <property type="term" value="C:plasma membrane"/>
    <property type="evidence" value="ECO:0007669"/>
    <property type="project" value="UniProtKB-SubCell"/>
</dbReference>
<evidence type="ECO:0000256" key="1">
    <source>
        <dbReference type="ARBA" id="ARBA00022448"/>
    </source>
</evidence>
<evidence type="ECO:0000256" key="10">
    <source>
        <dbReference type="ARBA" id="ARBA00023136"/>
    </source>
</evidence>
<feature type="transmembrane region" description="Helical" evidence="11">
    <location>
        <begin position="30"/>
        <end position="57"/>
    </location>
</feature>
<evidence type="ECO:0000256" key="6">
    <source>
        <dbReference type="ARBA" id="ARBA00022840"/>
    </source>
</evidence>
<evidence type="ECO:0000256" key="3">
    <source>
        <dbReference type="ARBA" id="ARBA00022538"/>
    </source>
</evidence>
<gene>
    <name evidence="11 12" type="primary">kdpC</name>
    <name evidence="12" type="ORF">FU839_12150</name>
</gene>
<keyword evidence="8 11" id="KW-1133">Transmembrane helix</keyword>
<evidence type="ECO:0000256" key="8">
    <source>
        <dbReference type="ARBA" id="ARBA00022989"/>
    </source>
</evidence>
<dbReference type="HAMAP" id="MF_00276">
    <property type="entry name" value="KdpC"/>
    <property type="match status" value="1"/>
</dbReference>
<dbReference type="NCBIfam" id="NF001454">
    <property type="entry name" value="PRK00315.1"/>
    <property type="match status" value="1"/>
</dbReference>
<keyword evidence="1 11" id="KW-0813">Transport</keyword>